<keyword evidence="3" id="KW-1185">Reference proteome</keyword>
<name>A0AAD7F3N2_9AGAR</name>
<proteinExistence type="predicted"/>
<accession>A0AAD7F3N2</accession>
<organism evidence="2 3">
    <name type="scientific">Mycena albidolilacea</name>
    <dbReference type="NCBI Taxonomy" id="1033008"/>
    <lineage>
        <taxon>Eukaryota</taxon>
        <taxon>Fungi</taxon>
        <taxon>Dikarya</taxon>
        <taxon>Basidiomycota</taxon>
        <taxon>Agaricomycotina</taxon>
        <taxon>Agaricomycetes</taxon>
        <taxon>Agaricomycetidae</taxon>
        <taxon>Agaricales</taxon>
        <taxon>Marasmiineae</taxon>
        <taxon>Mycenaceae</taxon>
        <taxon>Mycena</taxon>
    </lineage>
</organism>
<dbReference type="EMBL" id="JARIHO010000003">
    <property type="protein sequence ID" value="KAJ7363744.1"/>
    <property type="molecule type" value="Genomic_DNA"/>
</dbReference>
<dbReference type="AlphaFoldDB" id="A0AAD7F3N2"/>
<evidence type="ECO:0000256" key="1">
    <source>
        <dbReference type="SAM" id="SignalP"/>
    </source>
</evidence>
<evidence type="ECO:0000313" key="3">
    <source>
        <dbReference type="Proteomes" id="UP001218218"/>
    </source>
</evidence>
<keyword evidence="1" id="KW-0732">Signal</keyword>
<gene>
    <name evidence="2" type="ORF">DFH08DRAFT_257579</name>
</gene>
<reference evidence="2" key="1">
    <citation type="submission" date="2023-03" db="EMBL/GenBank/DDBJ databases">
        <title>Massive genome expansion in bonnet fungi (Mycena s.s.) driven by repeated elements and novel gene families across ecological guilds.</title>
        <authorList>
            <consortium name="Lawrence Berkeley National Laboratory"/>
            <person name="Harder C.B."/>
            <person name="Miyauchi S."/>
            <person name="Viragh M."/>
            <person name="Kuo A."/>
            <person name="Thoen E."/>
            <person name="Andreopoulos B."/>
            <person name="Lu D."/>
            <person name="Skrede I."/>
            <person name="Drula E."/>
            <person name="Henrissat B."/>
            <person name="Morin E."/>
            <person name="Kohler A."/>
            <person name="Barry K."/>
            <person name="LaButti K."/>
            <person name="Morin E."/>
            <person name="Salamov A."/>
            <person name="Lipzen A."/>
            <person name="Mereny Z."/>
            <person name="Hegedus B."/>
            <person name="Baldrian P."/>
            <person name="Stursova M."/>
            <person name="Weitz H."/>
            <person name="Taylor A."/>
            <person name="Grigoriev I.V."/>
            <person name="Nagy L.G."/>
            <person name="Martin F."/>
            <person name="Kauserud H."/>
        </authorList>
    </citation>
    <scope>NUCLEOTIDE SEQUENCE</scope>
    <source>
        <strain evidence="2">CBHHK002</strain>
    </source>
</reference>
<feature type="signal peptide" evidence="1">
    <location>
        <begin position="1"/>
        <end position="16"/>
    </location>
</feature>
<dbReference type="Proteomes" id="UP001218218">
    <property type="component" value="Unassembled WGS sequence"/>
</dbReference>
<comment type="caution">
    <text evidence="2">The sequence shown here is derived from an EMBL/GenBank/DDBJ whole genome shotgun (WGS) entry which is preliminary data.</text>
</comment>
<feature type="chain" id="PRO_5042102987" evidence="1">
    <location>
        <begin position="17"/>
        <end position="131"/>
    </location>
</feature>
<sequence>MFKSLALFALLGAASAFTVRAPIGPAAAAVAHQASIGPIADAITVLQTCVNVNLNNCLIWTVAALPVGCTNLAANGQASDLSSVTSGLGIACTLFTSTTCTGASQIINGTLNDLNVVGYNDKANSFTCASN</sequence>
<evidence type="ECO:0000313" key="2">
    <source>
        <dbReference type="EMBL" id="KAJ7363744.1"/>
    </source>
</evidence>
<protein>
    <submittedName>
        <fullName evidence="2">Uncharacterized protein</fullName>
    </submittedName>
</protein>